<protein>
    <submittedName>
        <fullName evidence="1">Uncharacterized protein</fullName>
    </submittedName>
</protein>
<dbReference type="Proteomes" id="UP000676336">
    <property type="component" value="Unassembled WGS sequence"/>
</dbReference>
<sequence length="80" mass="9392">LTTNDLIENFVHLLVILTGQDILIYTIDDQQSTNIQRWYTTPTLKYTLNQIGYFDTLSISNERFFLGGQCGDIYEFIYEE</sequence>
<name>A0A8S3AAF7_9BILA</name>
<evidence type="ECO:0000313" key="2">
    <source>
        <dbReference type="EMBL" id="CAF4732220.1"/>
    </source>
</evidence>
<proteinExistence type="predicted"/>
<evidence type="ECO:0000313" key="3">
    <source>
        <dbReference type="Proteomes" id="UP000681720"/>
    </source>
</evidence>
<feature type="non-terminal residue" evidence="1">
    <location>
        <position position="80"/>
    </location>
</feature>
<dbReference type="EMBL" id="CAJOBJ010129815">
    <property type="protein sequence ID" value="CAF4715885.1"/>
    <property type="molecule type" value="Genomic_DNA"/>
</dbReference>
<gene>
    <name evidence="1" type="ORF">GIL414_LOCUS43642</name>
    <name evidence="2" type="ORF">SMN809_LOCUS44320</name>
</gene>
<dbReference type="AlphaFoldDB" id="A0A8S3AAF7"/>
<accession>A0A8S3AAF7</accession>
<comment type="caution">
    <text evidence="1">The sequence shown here is derived from an EMBL/GenBank/DDBJ whole genome shotgun (WGS) entry which is preliminary data.</text>
</comment>
<reference evidence="1" key="1">
    <citation type="submission" date="2021-02" db="EMBL/GenBank/DDBJ databases">
        <authorList>
            <person name="Nowell W R."/>
        </authorList>
    </citation>
    <scope>NUCLEOTIDE SEQUENCE</scope>
</reference>
<dbReference type="Proteomes" id="UP000681720">
    <property type="component" value="Unassembled WGS sequence"/>
</dbReference>
<organism evidence="1 3">
    <name type="scientific">Rotaria magnacalcarata</name>
    <dbReference type="NCBI Taxonomy" id="392030"/>
    <lineage>
        <taxon>Eukaryota</taxon>
        <taxon>Metazoa</taxon>
        <taxon>Spiralia</taxon>
        <taxon>Gnathifera</taxon>
        <taxon>Rotifera</taxon>
        <taxon>Eurotatoria</taxon>
        <taxon>Bdelloidea</taxon>
        <taxon>Philodinida</taxon>
        <taxon>Philodinidae</taxon>
        <taxon>Rotaria</taxon>
    </lineage>
</organism>
<feature type="non-terminal residue" evidence="1">
    <location>
        <position position="1"/>
    </location>
</feature>
<dbReference type="EMBL" id="CAJOBI010132670">
    <property type="protein sequence ID" value="CAF4732220.1"/>
    <property type="molecule type" value="Genomic_DNA"/>
</dbReference>
<evidence type="ECO:0000313" key="1">
    <source>
        <dbReference type="EMBL" id="CAF4715885.1"/>
    </source>
</evidence>